<keyword evidence="1" id="KW-1133">Transmembrane helix</keyword>
<feature type="transmembrane region" description="Helical" evidence="1">
    <location>
        <begin position="114"/>
        <end position="142"/>
    </location>
</feature>
<evidence type="ECO:0000313" key="4">
    <source>
        <dbReference type="EMBL" id="PKV94586.1"/>
    </source>
</evidence>
<proteinExistence type="predicted"/>
<dbReference type="Pfam" id="PF01569">
    <property type="entry name" value="PAP2"/>
    <property type="match status" value="1"/>
</dbReference>
<feature type="transmembrane region" description="Helical" evidence="1">
    <location>
        <begin position="58"/>
        <end position="79"/>
    </location>
</feature>
<dbReference type="Proteomes" id="UP000233750">
    <property type="component" value="Unassembled WGS sequence"/>
</dbReference>
<sequence>MPWNLALFWDINQLAARTGWAHPFMAAFALWGGPVILVLLLALGWWTRRGRGGAARALAAAVLTGVATLVSLGLNQFFAALHQEVRPFLALRGVTVLLSHSADNSFPSDHAALGAALAVGVLVFARGWGVLACAVAVFLAFSRVYAGMHYPLDVLAGLAIGAVAALLLVPTLAGLLGRLVQRRMPNVLRPLLLGVEAPAAGAAVE</sequence>
<feature type="transmembrane region" description="Helical" evidence="1">
    <location>
        <begin position="20"/>
        <end position="46"/>
    </location>
</feature>
<organism evidence="4 5">
    <name type="scientific">Amycolatopsis echigonensis</name>
    <dbReference type="NCBI Taxonomy" id="2576905"/>
    <lineage>
        <taxon>Bacteria</taxon>
        <taxon>Bacillati</taxon>
        <taxon>Actinomycetota</taxon>
        <taxon>Actinomycetes</taxon>
        <taxon>Pseudonocardiales</taxon>
        <taxon>Pseudonocardiaceae</taxon>
        <taxon>Amycolatopsis</taxon>
    </lineage>
</organism>
<dbReference type="SUPFAM" id="SSF48317">
    <property type="entry name" value="Acid phosphatase/Vanadium-dependent haloperoxidase"/>
    <property type="match status" value="1"/>
</dbReference>
<keyword evidence="1" id="KW-0472">Membrane</keyword>
<dbReference type="PANTHER" id="PTHR14969:SF13">
    <property type="entry name" value="AT30094P"/>
    <property type="match status" value="1"/>
</dbReference>
<dbReference type="SMART" id="SM00014">
    <property type="entry name" value="acidPPc"/>
    <property type="match status" value="1"/>
</dbReference>
<feature type="domain" description="Phosphatidic acid phosphatase type 2/haloperoxidase" evidence="2">
    <location>
        <begin position="61"/>
        <end position="169"/>
    </location>
</feature>
<dbReference type="EMBL" id="JACJHR010000014">
    <property type="protein sequence ID" value="MBB2499957.1"/>
    <property type="molecule type" value="Genomic_DNA"/>
</dbReference>
<keyword evidence="5" id="KW-1185">Reference proteome</keyword>
<protein>
    <submittedName>
        <fullName evidence="3">Phosphatase PAP2 family protein</fullName>
    </submittedName>
    <submittedName>
        <fullName evidence="4">Undecaprenyl-diphosphatase/undecaprenyl-diphosphatase</fullName>
    </submittedName>
</protein>
<evidence type="ECO:0000313" key="3">
    <source>
        <dbReference type="EMBL" id="MBB2499957.1"/>
    </source>
</evidence>
<dbReference type="EMBL" id="PJMY01000003">
    <property type="protein sequence ID" value="PKV94586.1"/>
    <property type="molecule type" value="Genomic_DNA"/>
</dbReference>
<dbReference type="InterPro" id="IPR000326">
    <property type="entry name" value="PAP2/HPO"/>
</dbReference>
<evidence type="ECO:0000259" key="2">
    <source>
        <dbReference type="SMART" id="SM00014"/>
    </source>
</evidence>
<reference evidence="4 5" key="1">
    <citation type="submission" date="2017-12" db="EMBL/GenBank/DDBJ databases">
        <title>Sequencing the genomes of 1000 Actinobacteria strains.</title>
        <authorList>
            <person name="Klenk H.-P."/>
        </authorList>
    </citation>
    <scope>NUCLEOTIDE SEQUENCE [LARGE SCALE GENOMIC DNA]</scope>
    <source>
        <strain evidence="4 5">DSM 45165</strain>
    </source>
</reference>
<gene>
    <name evidence="4" type="ORF">ATK30_5465</name>
    <name evidence="3" type="ORF">H5411_12575</name>
</gene>
<keyword evidence="1" id="KW-0812">Transmembrane</keyword>
<dbReference type="AlphaFoldDB" id="A0A2N3WL55"/>
<reference evidence="3 6" key="2">
    <citation type="submission" date="2020-08" db="EMBL/GenBank/DDBJ databases">
        <title>Amycolatopsis echigonensis JCM 21831.</title>
        <authorList>
            <person name="Tedsree N."/>
            <person name="Kuncharoen N."/>
            <person name="Likhitwitayawuid K."/>
            <person name="Tanasupawat S."/>
        </authorList>
    </citation>
    <scope>NUCLEOTIDE SEQUENCE [LARGE SCALE GENOMIC DNA]</scope>
    <source>
        <strain evidence="3 6">JCM 21831</strain>
    </source>
</reference>
<accession>A0A8E1VX73</accession>
<dbReference type="InterPro" id="IPR036938">
    <property type="entry name" value="PAP2/HPO_sf"/>
</dbReference>
<dbReference type="Proteomes" id="UP000550260">
    <property type="component" value="Unassembled WGS sequence"/>
</dbReference>
<accession>A0A2N3WL55</accession>
<evidence type="ECO:0000313" key="5">
    <source>
        <dbReference type="Proteomes" id="UP000233750"/>
    </source>
</evidence>
<dbReference type="OrthoDB" id="5243958at2"/>
<name>A0A2N3WL55_9PSEU</name>
<evidence type="ECO:0000313" key="6">
    <source>
        <dbReference type="Proteomes" id="UP000550260"/>
    </source>
</evidence>
<dbReference type="PANTHER" id="PTHR14969">
    <property type="entry name" value="SPHINGOSINE-1-PHOSPHATE PHOSPHOHYDROLASE"/>
    <property type="match status" value="1"/>
</dbReference>
<evidence type="ECO:0000256" key="1">
    <source>
        <dbReference type="SAM" id="Phobius"/>
    </source>
</evidence>
<comment type="caution">
    <text evidence="4">The sequence shown here is derived from an EMBL/GenBank/DDBJ whole genome shotgun (WGS) entry which is preliminary data.</text>
</comment>
<dbReference type="Gene3D" id="1.20.144.10">
    <property type="entry name" value="Phosphatidic acid phosphatase type 2/haloperoxidase"/>
    <property type="match status" value="1"/>
</dbReference>
<dbReference type="RefSeq" id="WP_037365777.1">
    <property type="nucleotide sequence ID" value="NZ_JACJHR010000014.1"/>
</dbReference>
<feature type="transmembrane region" description="Helical" evidence="1">
    <location>
        <begin position="154"/>
        <end position="176"/>
    </location>
</feature>